<evidence type="ECO:0000256" key="1">
    <source>
        <dbReference type="SAM" id="Phobius"/>
    </source>
</evidence>
<proteinExistence type="predicted"/>
<dbReference type="EMBL" id="BARS01021065">
    <property type="protein sequence ID" value="GAG13514.1"/>
    <property type="molecule type" value="Genomic_DNA"/>
</dbReference>
<comment type="caution">
    <text evidence="2">The sequence shown here is derived from an EMBL/GenBank/DDBJ whole genome shotgun (WGS) entry which is preliminary data.</text>
</comment>
<keyword evidence="1" id="KW-0812">Transmembrane</keyword>
<feature type="transmembrane region" description="Helical" evidence="1">
    <location>
        <begin position="37"/>
        <end position="57"/>
    </location>
</feature>
<accession>X0V5Q8</accession>
<name>X0V5Q8_9ZZZZ</name>
<gene>
    <name evidence="2" type="ORF">S01H1_33889</name>
</gene>
<reference evidence="2" key="1">
    <citation type="journal article" date="2014" name="Front. Microbiol.">
        <title>High frequency of phylogenetically diverse reductive dehalogenase-homologous genes in deep subseafloor sedimentary metagenomes.</title>
        <authorList>
            <person name="Kawai M."/>
            <person name="Futagami T."/>
            <person name="Toyoda A."/>
            <person name="Takaki Y."/>
            <person name="Nishi S."/>
            <person name="Hori S."/>
            <person name="Arai W."/>
            <person name="Tsubouchi T."/>
            <person name="Morono Y."/>
            <person name="Uchiyama I."/>
            <person name="Ito T."/>
            <person name="Fujiyama A."/>
            <person name="Inagaki F."/>
            <person name="Takami H."/>
        </authorList>
    </citation>
    <scope>NUCLEOTIDE SEQUENCE</scope>
    <source>
        <strain evidence="2">Expedition CK06-06</strain>
    </source>
</reference>
<protein>
    <submittedName>
        <fullName evidence="2">Uncharacterized protein</fullName>
    </submittedName>
</protein>
<organism evidence="2">
    <name type="scientific">marine sediment metagenome</name>
    <dbReference type="NCBI Taxonomy" id="412755"/>
    <lineage>
        <taxon>unclassified sequences</taxon>
        <taxon>metagenomes</taxon>
        <taxon>ecological metagenomes</taxon>
    </lineage>
</organism>
<feature type="non-terminal residue" evidence="2">
    <location>
        <position position="59"/>
    </location>
</feature>
<sequence length="59" mass="6946">MVKMNALVTVEQVTDFFIQRMVRITPQYLNPACRFDYGFFNATYTALGLAYYAYVWYLG</sequence>
<evidence type="ECO:0000313" key="2">
    <source>
        <dbReference type="EMBL" id="GAG13514.1"/>
    </source>
</evidence>
<keyword evidence="1" id="KW-0472">Membrane</keyword>
<dbReference type="AlphaFoldDB" id="X0V5Q8"/>
<keyword evidence="1" id="KW-1133">Transmembrane helix</keyword>